<dbReference type="Proteomes" id="UP000698924">
    <property type="component" value="Unassembled WGS sequence"/>
</dbReference>
<name>A0AA41D6K7_9BACT</name>
<feature type="signal peptide" evidence="1">
    <location>
        <begin position="1"/>
        <end position="21"/>
    </location>
</feature>
<proteinExistence type="predicted"/>
<dbReference type="EMBL" id="JACJMO010000001">
    <property type="protein sequence ID" value="MBM6856234.1"/>
    <property type="molecule type" value="Genomic_DNA"/>
</dbReference>
<protein>
    <submittedName>
        <fullName evidence="2">DUF4783 domain-containing protein</fullName>
    </submittedName>
</protein>
<accession>A0AA41D6K7</accession>
<evidence type="ECO:0000256" key="1">
    <source>
        <dbReference type="SAM" id="SignalP"/>
    </source>
</evidence>
<organism evidence="2 3">
    <name type="scientific">Caecibacteroides pullorum</name>
    <dbReference type="NCBI Taxonomy" id="2725562"/>
    <lineage>
        <taxon>Bacteria</taxon>
        <taxon>Pseudomonadati</taxon>
        <taxon>Bacteroidota</taxon>
        <taxon>Bacteroidia</taxon>
        <taxon>Bacteroidales</taxon>
        <taxon>Bacteroidaceae</taxon>
        <taxon>Caecibacteroides</taxon>
    </lineage>
</organism>
<dbReference type="InterPro" id="IPR031977">
    <property type="entry name" value="DUF4783"/>
</dbReference>
<comment type="caution">
    <text evidence="2">The sequence shown here is derived from an EMBL/GenBank/DDBJ whole genome shotgun (WGS) entry which is preliminary data.</text>
</comment>
<feature type="chain" id="PRO_5041215526" evidence="1">
    <location>
        <begin position="22"/>
        <end position="130"/>
    </location>
</feature>
<keyword evidence="1" id="KW-0732">Signal</keyword>
<gene>
    <name evidence="2" type="ORF">H6D15_01220</name>
</gene>
<evidence type="ECO:0000313" key="3">
    <source>
        <dbReference type="Proteomes" id="UP000698924"/>
    </source>
</evidence>
<dbReference type="RefSeq" id="WP_204970810.1">
    <property type="nucleotide sequence ID" value="NZ_JAAZTS010000001.1"/>
</dbReference>
<dbReference type="Gene3D" id="3.10.450.50">
    <property type="match status" value="1"/>
</dbReference>
<dbReference type="Pfam" id="PF16022">
    <property type="entry name" value="DUF4783"/>
    <property type="match status" value="1"/>
</dbReference>
<reference evidence="2 3" key="1">
    <citation type="journal article" date="2021" name="Sci. Rep.">
        <title>The distribution of antibiotic resistance genes in chicken gut microbiota commensals.</title>
        <authorList>
            <person name="Juricova H."/>
            <person name="Matiasovicova J."/>
            <person name="Kubasova T."/>
            <person name="Cejkova D."/>
            <person name="Rychlik I."/>
        </authorList>
    </citation>
    <scope>NUCLEOTIDE SEQUENCE [LARGE SCALE GENOMIC DNA]</scope>
    <source>
        <strain evidence="2 3">An421</strain>
    </source>
</reference>
<sequence length="130" mass="14865">MKKQVLFWLFCLWTGVAALMAQEIPAEVLTAFQKGSSKGLTRYMGDKVELVILSKTTHADKEMASDILTDFFAKNKVSRFDVRHQGKRNESGFLVGTMQTGRGTYRVNCFLRKVNSNYIIHQIRIDKTNE</sequence>
<dbReference type="AlphaFoldDB" id="A0AA41D6K7"/>
<evidence type="ECO:0000313" key="2">
    <source>
        <dbReference type="EMBL" id="MBM6856234.1"/>
    </source>
</evidence>
<keyword evidence="3" id="KW-1185">Reference proteome</keyword>